<dbReference type="STRING" id="1397108.IMCC12053_783"/>
<dbReference type="KEGG" id="cmar:IMCC12053_783"/>
<organism evidence="3 4">
    <name type="scientific">Celeribacter marinus</name>
    <dbReference type="NCBI Taxonomy" id="1397108"/>
    <lineage>
        <taxon>Bacteria</taxon>
        <taxon>Pseudomonadati</taxon>
        <taxon>Pseudomonadota</taxon>
        <taxon>Alphaproteobacteria</taxon>
        <taxon>Rhodobacterales</taxon>
        <taxon>Roseobacteraceae</taxon>
        <taxon>Celeribacter</taxon>
    </lineage>
</organism>
<dbReference type="InterPro" id="IPR007492">
    <property type="entry name" value="LytTR_DNA-bd_dom"/>
</dbReference>
<dbReference type="PROSITE" id="PS50930">
    <property type="entry name" value="HTH_LYTTR"/>
    <property type="match status" value="1"/>
</dbReference>
<name>A0A0P0A330_9RHOB</name>
<feature type="transmembrane region" description="Helical" evidence="1">
    <location>
        <begin position="69"/>
        <end position="95"/>
    </location>
</feature>
<sequence length="241" mass="26332">MTRRETLLALGGVSVFVTLAAPFNSGALLSVGARLIYWSLMVCLTFGAGSLVTFTLKHRLDGLPFVMRVFFLGILTSLCVLVVVVIINAMTFGWVPPARDWPLFAATLVGMTILITAAFQYIDTKSAAHTETTTPTGTPLLERLPVDKRGPLVALSVEDHYVRIRTTKGEGLILMRLSDAVREVGETRGAQVHRSHWAAFDHVTAVRRDADRAILTMRTGGEIPVSRAHIKTLKEAGLLPR</sequence>
<dbReference type="PATRIC" id="fig|1397108.4.peg.811"/>
<dbReference type="SMART" id="SM00850">
    <property type="entry name" value="LytTR"/>
    <property type="match status" value="1"/>
</dbReference>
<keyword evidence="4" id="KW-1185">Reference proteome</keyword>
<dbReference type="EMBL" id="CP012023">
    <property type="protein sequence ID" value="ALI54731.1"/>
    <property type="molecule type" value="Genomic_DNA"/>
</dbReference>
<accession>A0A0P0A330</accession>
<dbReference type="GO" id="GO:0003677">
    <property type="term" value="F:DNA binding"/>
    <property type="evidence" value="ECO:0007669"/>
    <property type="project" value="InterPro"/>
</dbReference>
<dbReference type="Gene3D" id="2.40.50.1020">
    <property type="entry name" value="LytTr DNA-binding domain"/>
    <property type="match status" value="1"/>
</dbReference>
<evidence type="ECO:0000256" key="1">
    <source>
        <dbReference type="SAM" id="Phobius"/>
    </source>
</evidence>
<dbReference type="AlphaFoldDB" id="A0A0P0A330"/>
<feature type="transmembrane region" description="Helical" evidence="1">
    <location>
        <begin position="101"/>
        <end position="122"/>
    </location>
</feature>
<evidence type="ECO:0000313" key="3">
    <source>
        <dbReference type="EMBL" id="ALI54731.1"/>
    </source>
</evidence>
<dbReference type="Proteomes" id="UP000064920">
    <property type="component" value="Chromosome"/>
</dbReference>
<protein>
    <recommendedName>
        <fullName evidence="2">HTH LytTR-type domain-containing protein</fullName>
    </recommendedName>
</protein>
<proteinExistence type="predicted"/>
<evidence type="ECO:0000259" key="2">
    <source>
        <dbReference type="PROSITE" id="PS50930"/>
    </source>
</evidence>
<feature type="domain" description="HTH LytTR-type" evidence="2">
    <location>
        <begin position="155"/>
        <end position="239"/>
    </location>
</feature>
<reference evidence="4" key="1">
    <citation type="submission" date="2015-05" db="EMBL/GenBank/DDBJ databases">
        <authorList>
            <person name="Oh H.-M."/>
            <person name="Yang J.-A."/>
            <person name="Cho J.-C."/>
            <person name="Kang I."/>
        </authorList>
    </citation>
    <scope>NUCLEOTIDE SEQUENCE [LARGE SCALE GENOMIC DNA]</scope>
    <source>
        <strain evidence="4">IMCC 12053</strain>
    </source>
</reference>
<gene>
    <name evidence="3" type="ORF">IMCC12053_783</name>
</gene>
<keyword evidence="1" id="KW-1133">Transmembrane helix</keyword>
<feature type="transmembrane region" description="Helical" evidence="1">
    <location>
        <begin position="36"/>
        <end position="57"/>
    </location>
</feature>
<dbReference type="Pfam" id="PF04397">
    <property type="entry name" value="LytTR"/>
    <property type="match status" value="1"/>
</dbReference>
<evidence type="ECO:0000313" key="4">
    <source>
        <dbReference type="Proteomes" id="UP000064920"/>
    </source>
</evidence>
<keyword evidence="1" id="KW-0472">Membrane</keyword>
<keyword evidence="1" id="KW-0812">Transmembrane</keyword>